<comment type="caution">
    <text evidence="7">The sequence shown here is derived from an EMBL/GenBank/DDBJ whole genome shotgun (WGS) entry which is preliminary data.</text>
</comment>
<protein>
    <submittedName>
        <fullName evidence="7">Adenosine deaminase</fullName>
    </submittedName>
</protein>
<dbReference type="PANTHER" id="PTHR43114">
    <property type="entry name" value="ADENINE DEAMINASE"/>
    <property type="match status" value="1"/>
</dbReference>
<dbReference type="PANTHER" id="PTHR43114:SF6">
    <property type="entry name" value="ADENINE DEAMINASE"/>
    <property type="match status" value="1"/>
</dbReference>
<evidence type="ECO:0000256" key="3">
    <source>
        <dbReference type="ARBA" id="ARBA00022723"/>
    </source>
</evidence>
<evidence type="ECO:0000313" key="7">
    <source>
        <dbReference type="EMBL" id="NEE19597.1"/>
    </source>
</evidence>
<dbReference type="GO" id="GO:0043103">
    <property type="term" value="P:hypoxanthine salvage"/>
    <property type="evidence" value="ECO:0007669"/>
    <property type="project" value="TreeGrafter"/>
</dbReference>
<keyword evidence="4" id="KW-0378">Hydrolase</keyword>
<organism evidence="7">
    <name type="scientific">Streptomyces sp. SID7499</name>
    <dbReference type="NCBI Taxonomy" id="2706086"/>
    <lineage>
        <taxon>Bacteria</taxon>
        <taxon>Bacillati</taxon>
        <taxon>Actinomycetota</taxon>
        <taxon>Actinomycetes</taxon>
        <taxon>Kitasatosporales</taxon>
        <taxon>Streptomycetaceae</taxon>
        <taxon>Streptomyces</taxon>
    </lineage>
</organism>
<dbReference type="GO" id="GO:0046872">
    <property type="term" value="F:metal ion binding"/>
    <property type="evidence" value="ECO:0007669"/>
    <property type="project" value="UniProtKB-KW"/>
</dbReference>
<dbReference type="InterPro" id="IPR006330">
    <property type="entry name" value="Ado/ade_deaminase"/>
</dbReference>
<feature type="non-terminal residue" evidence="7">
    <location>
        <position position="65"/>
    </location>
</feature>
<evidence type="ECO:0000256" key="5">
    <source>
        <dbReference type="ARBA" id="ARBA00022833"/>
    </source>
</evidence>
<comment type="cofactor">
    <cofactor evidence="1">
        <name>Zn(2+)</name>
        <dbReference type="ChEBI" id="CHEBI:29105"/>
    </cofactor>
</comment>
<evidence type="ECO:0000256" key="2">
    <source>
        <dbReference type="ARBA" id="ARBA00006676"/>
    </source>
</evidence>
<comment type="similarity">
    <text evidence="2">Belongs to the metallo-dependent hydrolases superfamily. Adenosine and AMP deaminases family.</text>
</comment>
<evidence type="ECO:0000259" key="6">
    <source>
        <dbReference type="Pfam" id="PF00962"/>
    </source>
</evidence>
<dbReference type="AlphaFoldDB" id="A0A6G3XPI3"/>
<proteinExistence type="inferred from homology"/>
<evidence type="ECO:0000256" key="4">
    <source>
        <dbReference type="ARBA" id="ARBA00022801"/>
    </source>
</evidence>
<dbReference type="Gene3D" id="3.20.20.140">
    <property type="entry name" value="Metal-dependent hydrolases"/>
    <property type="match status" value="1"/>
</dbReference>
<keyword evidence="5" id="KW-0862">Zinc</keyword>
<keyword evidence="3" id="KW-0479">Metal-binding</keyword>
<sequence length="65" mass="7435">MHLPKAELHLHIEGTLEPELAFALAERNEVALPYATADELRAAYEFEDLQSFLDLYYALMAVLRT</sequence>
<reference evidence="7" key="1">
    <citation type="submission" date="2020-01" db="EMBL/GenBank/DDBJ databases">
        <title>Insect and environment-associated Actinomycetes.</title>
        <authorList>
            <person name="Currrie C."/>
            <person name="Chevrette M."/>
            <person name="Carlson C."/>
            <person name="Stubbendieck R."/>
            <person name="Wendt-Pienkowski E."/>
        </authorList>
    </citation>
    <scope>NUCLEOTIDE SEQUENCE</scope>
    <source>
        <strain evidence="7">SID7499</strain>
    </source>
</reference>
<feature type="domain" description="Adenosine deaminase" evidence="6">
    <location>
        <begin position="4"/>
        <end position="65"/>
    </location>
</feature>
<dbReference type="EMBL" id="JAAGMN010008111">
    <property type="protein sequence ID" value="NEE19597.1"/>
    <property type="molecule type" value="Genomic_DNA"/>
</dbReference>
<dbReference type="Pfam" id="PF00962">
    <property type="entry name" value="A_deaminase"/>
    <property type="match status" value="1"/>
</dbReference>
<dbReference type="InterPro" id="IPR001365">
    <property type="entry name" value="A_deaminase_dom"/>
</dbReference>
<dbReference type="GO" id="GO:0000034">
    <property type="term" value="F:adenine deaminase activity"/>
    <property type="evidence" value="ECO:0007669"/>
    <property type="project" value="TreeGrafter"/>
</dbReference>
<dbReference type="GO" id="GO:0005829">
    <property type="term" value="C:cytosol"/>
    <property type="evidence" value="ECO:0007669"/>
    <property type="project" value="TreeGrafter"/>
</dbReference>
<gene>
    <name evidence="7" type="ORF">G3M58_75665</name>
</gene>
<dbReference type="SUPFAM" id="SSF51556">
    <property type="entry name" value="Metallo-dependent hydrolases"/>
    <property type="match status" value="1"/>
</dbReference>
<accession>A0A6G3XPI3</accession>
<evidence type="ECO:0000256" key="1">
    <source>
        <dbReference type="ARBA" id="ARBA00001947"/>
    </source>
</evidence>
<name>A0A6G3XPI3_9ACTN</name>
<dbReference type="InterPro" id="IPR032466">
    <property type="entry name" value="Metal_Hydrolase"/>
</dbReference>
<dbReference type="GO" id="GO:0006146">
    <property type="term" value="P:adenine catabolic process"/>
    <property type="evidence" value="ECO:0007669"/>
    <property type="project" value="TreeGrafter"/>
</dbReference>